<dbReference type="InParanoid" id="A0A1X7VKJ1"/>
<evidence type="ECO:0000256" key="1">
    <source>
        <dbReference type="SAM" id="MobiDB-lite"/>
    </source>
</evidence>
<proteinExistence type="predicted"/>
<evidence type="ECO:0000313" key="2">
    <source>
        <dbReference type="EnsemblMetazoa" id="Aqu2.1.40557_001"/>
    </source>
</evidence>
<name>A0A1X7VKJ1_AMPQE</name>
<dbReference type="EnsemblMetazoa" id="Aqu2.1.40557_001">
    <property type="protein sequence ID" value="Aqu2.1.40557_001"/>
    <property type="gene ID" value="Aqu2.1.40557"/>
</dbReference>
<accession>A0A1X7VKJ1</accession>
<protein>
    <submittedName>
        <fullName evidence="2">Uncharacterized protein</fullName>
    </submittedName>
</protein>
<feature type="region of interest" description="Disordered" evidence="1">
    <location>
        <begin position="1"/>
        <end position="31"/>
    </location>
</feature>
<organism evidence="2">
    <name type="scientific">Amphimedon queenslandica</name>
    <name type="common">Sponge</name>
    <dbReference type="NCBI Taxonomy" id="400682"/>
    <lineage>
        <taxon>Eukaryota</taxon>
        <taxon>Metazoa</taxon>
        <taxon>Porifera</taxon>
        <taxon>Demospongiae</taxon>
        <taxon>Heteroscleromorpha</taxon>
        <taxon>Haplosclerida</taxon>
        <taxon>Niphatidae</taxon>
        <taxon>Amphimedon</taxon>
    </lineage>
</organism>
<feature type="compositionally biased region" description="Basic residues" evidence="1">
    <location>
        <begin position="22"/>
        <end position="31"/>
    </location>
</feature>
<sequence length="199" mass="22294">EKEELSCVSDNKNGRGIPVTKGHGRGRRQMKAAHSDKEELSCISDHEIVCGLPVTRGRGRRQTKAAHSEKEEILCISDNKDGRGLPVTRGRCRGRRPAKGVHSEKELSCISDNEDGCGLPVTRGLGCRQLKAVHSEKELYYQKMVKLQEVKEKVLTKQKLNCMYMDSCSVNEAIQILFKLKLMKQITGGRKVLFEIFGP</sequence>
<reference evidence="2" key="1">
    <citation type="submission" date="2017-05" db="UniProtKB">
        <authorList>
            <consortium name="EnsemblMetazoa"/>
        </authorList>
    </citation>
    <scope>IDENTIFICATION</scope>
</reference>
<dbReference type="AlphaFoldDB" id="A0A1X7VKJ1"/>